<dbReference type="Gene3D" id="3.40.50.1820">
    <property type="entry name" value="alpha/beta hydrolase"/>
    <property type="match status" value="1"/>
</dbReference>
<name>A0A8T2T1I7_CERRI</name>
<dbReference type="SUPFAM" id="SSF53474">
    <property type="entry name" value="alpha/beta-Hydrolases"/>
    <property type="match status" value="1"/>
</dbReference>
<dbReference type="AlphaFoldDB" id="A0A8T2T1I7"/>
<comment type="caution">
    <text evidence="2">The sequence shown here is derived from an EMBL/GenBank/DDBJ whole genome shotgun (WGS) entry which is preliminary data.</text>
</comment>
<protein>
    <recommendedName>
        <fullName evidence="1">Serine hydrolase domain-containing protein</fullName>
    </recommendedName>
</protein>
<dbReference type="OrthoDB" id="414698at2759"/>
<keyword evidence="3" id="KW-1185">Reference proteome</keyword>
<reference evidence="2" key="1">
    <citation type="submission" date="2021-08" db="EMBL/GenBank/DDBJ databases">
        <title>WGS assembly of Ceratopteris richardii.</title>
        <authorList>
            <person name="Marchant D.B."/>
            <person name="Chen G."/>
            <person name="Jenkins J."/>
            <person name="Shu S."/>
            <person name="Leebens-Mack J."/>
            <person name="Grimwood J."/>
            <person name="Schmutz J."/>
            <person name="Soltis P."/>
            <person name="Soltis D."/>
            <person name="Chen Z.-H."/>
        </authorList>
    </citation>
    <scope>NUCLEOTIDE SEQUENCE</scope>
    <source>
        <strain evidence="2">Whitten #5841</strain>
        <tissue evidence="2">Leaf</tissue>
    </source>
</reference>
<evidence type="ECO:0000313" key="3">
    <source>
        <dbReference type="Proteomes" id="UP000825935"/>
    </source>
</evidence>
<evidence type="ECO:0000259" key="1">
    <source>
        <dbReference type="Pfam" id="PF03959"/>
    </source>
</evidence>
<gene>
    <name evidence="2" type="ORF">KP509_16G073800</name>
</gene>
<dbReference type="InterPro" id="IPR005645">
    <property type="entry name" value="FSH-like_dom"/>
</dbReference>
<dbReference type="PANTHER" id="PTHR22778">
    <property type="entry name" value="OVARIAN CANCER GENE-2 PROTEIN-RELATED"/>
    <property type="match status" value="1"/>
</dbReference>
<feature type="domain" description="Serine hydrolase" evidence="1">
    <location>
        <begin position="11"/>
        <end position="201"/>
    </location>
</feature>
<sequence length="261" mass="29582">MRPSIVSSGIRKLRVLCFHGFRTNGLIMETQLKKLDQSVLDLMEMTCLDAPYPALGKSDVEGIFPPPYYEWFQFKETENGPVFTNLKECIEIITEHMEKHGPYDGLVGFSQGAFLCGALAGMQQQGLALTSVPKLRFVIIISGGVLNGEHEWKSCYSDPIKCASVHLIGSRDFLKARNEDLLQKYENPVVIRHDARHTVPRLGVEAVLPMKKFLENVLVSIKEEEDYGYFANITEDHNDHKEHIADRSSEWAYDYETTVLA</sequence>
<evidence type="ECO:0000313" key="2">
    <source>
        <dbReference type="EMBL" id="KAH7388392.1"/>
    </source>
</evidence>
<accession>A0A8T2T1I7</accession>
<dbReference type="Pfam" id="PF03959">
    <property type="entry name" value="FSH1"/>
    <property type="match status" value="1"/>
</dbReference>
<dbReference type="Proteomes" id="UP000825935">
    <property type="component" value="Chromosome 16"/>
</dbReference>
<organism evidence="2 3">
    <name type="scientific">Ceratopteris richardii</name>
    <name type="common">Triangle waterfern</name>
    <dbReference type="NCBI Taxonomy" id="49495"/>
    <lineage>
        <taxon>Eukaryota</taxon>
        <taxon>Viridiplantae</taxon>
        <taxon>Streptophyta</taxon>
        <taxon>Embryophyta</taxon>
        <taxon>Tracheophyta</taxon>
        <taxon>Polypodiopsida</taxon>
        <taxon>Polypodiidae</taxon>
        <taxon>Polypodiales</taxon>
        <taxon>Pteridineae</taxon>
        <taxon>Pteridaceae</taxon>
        <taxon>Parkerioideae</taxon>
        <taxon>Ceratopteris</taxon>
    </lineage>
</organism>
<dbReference type="PANTHER" id="PTHR22778:SF51">
    <property type="entry name" value="DIHYDROFOLATE REDUCTASE"/>
    <property type="match status" value="1"/>
</dbReference>
<dbReference type="EMBL" id="CM035421">
    <property type="protein sequence ID" value="KAH7388392.1"/>
    <property type="molecule type" value="Genomic_DNA"/>
</dbReference>
<dbReference type="InterPro" id="IPR029058">
    <property type="entry name" value="AB_hydrolase_fold"/>
</dbReference>
<proteinExistence type="predicted"/>